<evidence type="ECO:0000259" key="5">
    <source>
        <dbReference type="SMART" id="SM00646"/>
    </source>
</evidence>
<comment type="catalytic activity">
    <reaction evidence="1">
        <text>Hydrolyzes the link between N-acetylmuramoyl residues and L-amino acid residues in certain cell-wall glycopeptides.</text>
        <dbReference type="EC" id="3.5.1.28"/>
    </reaction>
</comment>
<dbReference type="PANTHER" id="PTHR30404:SF0">
    <property type="entry name" value="N-ACETYLMURAMOYL-L-ALANINE AMIDASE AMIC"/>
    <property type="match status" value="1"/>
</dbReference>
<dbReference type="Proteomes" id="UP001589828">
    <property type="component" value="Unassembled WGS sequence"/>
</dbReference>
<proteinExistence type="predicted"/>
<evidence type="ECO:0000256" key="4">
    <source>
        <dbReference type="SAM" id="Phobius"/>
    </source>
</evidence>
<dbReference type="RefSeq" id="WP_377023764.1">
    <property type="nucleotide sequence ID" value="NZ_JBHLTS010000023.1"/>
</dbReference>
<feature type="domain" description="MurNAc-LAA" evidence="5">
    <location>
        <begin position="357"/>
        <end position="474"/>
    </location>
</feature>
<dbReference type="Pfam" id="PF01520">
    <property type="entry name" value="Amidase_3"/>
    <property type="match status" value="1"/>
</dbReference>
<sequence>MALFFFLSKATACMGIFYCLYYTLFRRLTFFTLNRWYLLSSLLMSVVIPAIHFEVLRPLPFHTSLPAAAKLPAVVNYNEFDNTNMHAATAHVNIEQLILYTYFIVCVVLLIKILTGIAVIIYKAARRGRKTNGYYLIANASKSNSSFFNFVFLKDEQITISEKEQVLAHELQHARLVHSADQLFTELLKAFFWFNPFIYLIAKELQQVHEFEVDRNLTSTYHADEYAQLILKLYSTPASAISNQFSAYRVKSRIRMLFQAHSSAKFKLRYLWAIPVISLMIYQFSLEKSYATTRIDGQFTLVLDAGHDASHKGVICGKVYEKDITLALAQQIKLLAEQRGIRTLLTRNNDRPVEFKDRISYKGDVFASLHINAAPVGPTQQNANGIEVKDNPQGHNPGLSARVADQLKNSFRQLNGINTNDSTFAKPGIYVLRENTVPAVLIEFGYATNPHDLEYILNEQHRYELAEKFVDAIVAYNAAKHNYR</sequence>
<feature type="transmembrane region" description="Helical" evidence="4">
    <location>
        <begin position="6"/>
        <end position="24"/>
    </location>
</feature>
<dbReference type="InterPro" id="IPR008756">
    <property type="entry name" value="Peptidase_M56"/>
</dbReference>
<feature type="transmembrane region" description="Helical" evidence="4">
    <location>
        <begin position="36"/>
        <end position="53"/>
    </location>
</feature>
<comment type="caution">
    <text evidence="6">The sequence shown here is derived from an EMBL/GenBank/DDBJ whole genome shotgun (WGS) entry which is preliminary data.</text>
</comment>
<organism evidence="6 7">
    <name type="scientific">Mucilaginibacter angelicae</name>
    <dbReference type="NCBI Taxonomy" id="869718"/>
    <lineage>
        <taxon>Bacteria</taxon>
        <taxon>Pseudomonadati</taxon>
        <taxon>Bacteroidota</taxon>
        <taxon>Sphingobacteriia</taxon>
        <taxon>Sphingobacteriales</taxon>
        <taxon>Sphingobacteriaceae</taxon>
        <taxon>Mucilaginibacter</taxon>
    </lineage>
</organism>
<dbReference type="GO" id="GO:0008745">
    <property type="term" value="F:N-acetylmuramoyl-L-alanine amidase activity"/>
    <property type="evidence" value="ECO:0007669"/>
    <property type="project" value="UniProtKB-EC"/>
</dbReference>
<accession>A0ABV6L915</accession>
<keyword evidence="4" id="KW-0812">Transmembrane</keyword>
<dbReference type="SMART" id="SM00646">
    <property type="entry name" value="Ami_3"/>
    <property type="match status" value="1"/>
</dbReference>
<evidence type="ECO:0000256" key="2">
    <source>
        <dbReference type="ARBA" id="ARBA00011901"/>
    </source>
</evidence>
<dbReference type="InterPro" id="IPR050695">
    <property type="entry name" value="N-acetylmuramoyl_amidase_3"/>
</dbReference>
<dbReference type="InterPro" id="IPR002508">
    <property type="entry name" value="MurNAc-LAA_cat"/>
</dbReference>
<evidence type="ECO:0000256" key="3">
    <source>
        <dbReference type="ARBA" id="ARBA00022801"/>
    </source>
</evidence>
<dbReference type="EC" id="3.5.1.28" evidence="2"/>
<keyword evidence="4" id="KW-1133">Transmembrane helix</keyword>
<dbReference type="EMBL" id="JBHLTS010000023">
    <property type="protein sequence ID" value="MFC0515962.1"/>
    <property type="molecule type" value="Genomic_DNA"/>
</dbReference>
<keyword evidence="3 6" id="KW-0378">Hydrolase</keyword>
<protein>
    <recommendedName>
        <fullName evidence="2">N-acetylmuramoyl-L-alanine amidase</fullName>
        <ecNumber evidence="2">3.5.1.28</ecNumber>
    </recommendedName>
</protein>
<reference evidence="6 7" key="1">
    <citation type="submission" date="2024-09" db="EMBL/GenBank/DDBJ databases">
        <authorList>
            <person name="Sun Q."/>
            <person name="Mori K."/>
        </authorList>
    </citation>
    <scope>NUCLEOTIDE SEQUENCE [LARGE SCALE GENOMIC DNA]</scope>
    <source>
        <strain evidence="6 7">NCAIM B.02415</strain>
    </source>
</reference>
<evidence type="ECO:0000313" key="7">
    <source>
        <dbReference type="Proteomes" id="UP001589828"/>
    </source>
</evidence>
<keyword evidence="7" id="KW-1185">Reference proteome</keyword>
<keyword evidence="4" id="KW-0472">Membrane</keyword>
<evidence type="ECO:0000256" key="1">
    <source>
        <dbReference type="ARBA" id="ARBA00001561"/>
    </source>
</evidence>
<evidence type="ECO:0000313" key="6">
    <source>
        <dbReference type="EMBL" id="MFC0515962.1"/>
    </source>
</evidence>
<dbReference type="SUPFAM" id="SSF53187">
    <property type="entry name" value="Zn-dependent exopeptidases"/>
    <property type="match status" value="1"/>
</dbReference>
<feature type="transmembrane region" description="Helical" evidence="4">
    <location>
        <begin position="99"/>
        <end position="122"/>
    </location>
</feature>
<dbReference type="CDD" id="cd02696">
    <property type="entry name" value="MurNAc-LAA"/>
    <property type="match status" value="1"/>
</dbReference>
<dbReference type="Pfam" id="PF05569">
    <property type="entry name" value="Peptidase_M56"/>
    <property type="match status" value="1"/>
</dbReference>
<name>A0ABV6L915_9SPHI</name>
<feature type="transmembrane region" description="Helical" evidence="4">
    <location>
        <begin position="268"/>
        <end position="286"/>
    </location>
</feature>
<dbReference type="Gene3D" id="3.40.630.40">
    <property type="entry name" value="Zn-dependent exopeptidases"/>
    <property type="match status" value="1"/>
</dbReference>
<gene>
    <name evidence="6" type="ORF">ACFFGT_17190</name>
</gene>
<dbReference type="PANTHER" id="PTHR30404">
    <property type="entry name" value="N-ACETYLMURAMOYL-L-ALANINE AMIDASE"/>
    <property type="match status" value="1"/>
</dbReference>